<evidence type="ECO:0000259" key="3">
    <source>
        <dbReference type="PROSITE" id="PS51176"/>
    </source>
</evidence>
<dbReference type="SUPFAM" id="SSF51735">
    <property type="entry name" value="NAD(P)-binding Rossmann-fold domains"/>
    <property type="match status" value="1"/>
</dbReference>
<dbReference type="Gene3D" id="3.40.50.720">
    <property type="entry name" value="NAD(P)-binding Rossmann-like Domain"/>
    <property type="match status" value="1"/>
</dbReference>
<dbReference type="InterPro" id="IPR036291">
    <property type="entry name" value="NAD(P)-bd_dom_sf"/>
</dbReference>
<organism evidence="4 5">
    <name type="scientific">Thermophilibacter gallinarum</name>
    <dbReference type="NCBI Taxonomy" id="2779357"/>
    <lineage>
        <taxon>Bacteria</taxon>
        <taxon>Bacillati</taxon>
        <taxon>Actinomycetota</taxon>
        <taxon>Coriobacteriia</taxon>
        <taxon>Coriobacteriales</taxon>
        <taxon>Atopobiaceae</taxon>
        <taxon>Thermophilibacter</taxon>
    </lineage>
</organism>
<evidence type="ECO:0000256" key="2">
    <source>
        <dbReference type="ARBA" id="ARBA00023002"/>
    </source>
</evidence>
<comment type="similarity">
    <text evidence="1">Belongs to the prephenate/arogenate dehydrogenase family.</text>
</comment>
<dbReference type="PROSITE" id="PS51176">
    <property type="entry name" value="PDH_ADH"/>
    <property type="match status" value="1"/>
</dbReference>
<dbReference type="Gene3D" id="1.10.3660.10">
    <property type="entry name" value="6-phosphogluconate dehydrogenase C-terminal like domain"/>
    <property type="match status" value="1"/>
</dbReference>
<dbReference type="InterPro" id="IPR046826">
    <property type="entry name" value="PDH_N"/>
</dbReference>
<evidence type="ECO:0000313" key="4">
    <source>
        <dbReference type="EMBL" id="MBE5024741.1"/>
    </source>
</evidence>
<proteinExistence type="inferred from homology"/>
<dbReference type="InterPro" id="IPR050812">
    <property type="entry name" value="Preph/Arog_dehydrog"/>
</dbReference>
<reference evidence="4 5" key="1">
    <citation type="submission" date="2020-10" db="EMBL/GenBank/DDBJ databases">
        <title>ChiBAC.</title>
        <authorList>
            <person name="Zenner C."/>
            <person name="Hitch T.C.A."/>
            <person name="Clavel T."/>
        </authorList>
    </citation>
    <scope>NUCLEOTIDE SEQUENCE [LARGE SCALE GENOMIC DNA]</scope>
    <source>
        <strain evidence="4 5">DSM 107455</strain>
    </source>
</reference>
<dbReference type="SUPFAM" id="SSF48179">
    <property type="entry name" value="6-phosphogluconate dehydrogenase C-terminal domain-like"/>
    <property type="match status" value="1"/>
</dbReference>
<dbReference type="Pfam" id="PF02153">
    <property type="entry name" value="PDH_N"/>
    <property type="match status" value="1"/>
</dbReference>
<sequence>MGGSFAKAFAAAGVEVFAWNRTRSTLELAMIETVTGELDETTIPTCELIVLAGYPASTIEWLERYAALVSPGAIVIDTVGVKRVICERCEALCEPYPFTFVGCHPMAGTQYSGFARARANMFKGAPMVVVPPEMDDLERATVLERLKGLLEPCQFGSFTLATAEEHDRNIAFTSQLAHVVSNAYVKSPTARDHRGFSAGSYKDLTRVARLNAPMWTELFLDNADFLGEELDTVIESLSAYRDALAARDAERLEALLAEGDRIKREIEGR</sequence>
<gene>
    <name evidence="4" type="ORF">INF26_07765</name>
</gene>
<name>A0ABR9QUI5_9ACTN</name>
<dbReference type="Pfam" id="PF20463">
    <property type="entry name" value="PDH_C"/>
    <property type="match status" value="1"/>
</dbReference>
<dbReference type="InterPro" id="IPR008927">
    <property type="entry name" value="6-PGluconate_DH-like_C_sf"/>
</dbReference>
<dbReference type="InterPro" id="IPR046825">
    <property type="entry name" value="PDH_C"/>
</dbReference>
<accession>A0ABR9QUI5</accession>
<feature type="domain" description="Prephenate/arogenate dehydrogenase" evidence="3">
    <location>
        <begin position="1"/>
        <end position="269"/>
    </location>
</feature>
<keyword evidence="5" id="KW-1185">Reference proteome</keyword>
<dbReference type="PANTHER" id="PTHR21363:SF0">
    <property type="entry name" value="PREPHENATE DEHYDROGENASE [NADP(+)]"/>
    <property type="match status" value="1"/>
</dbReference>
<dbReference type="PANTHER" id="PTHR21363">
    <property type="entry name" value="PREPHENATE DEHYDROGENASE"/>
    <property type="match status" value="1"/>
</dbReference>
<protein>
    <submittedName>
        <fullName evidence="4">Prephenate dehydrogenase/arogenate dehydrogenase family protein</fullName>
    </submittedName>
</protein>
<dbReference type="Proteomes" id="UP001194273">
    <property type="component" value="Unassembled WGS sequence"/>
</dbReference>
<dbReference type="EMBL" id="JADCJZ010000003">
    <property type="protein sequence ID" value="MBE5024741.1"/>
    <property type="molecule type" value="Genomic_DNA"/>
</dbReference>
<dbReference type="InterPro" id="IPR003099">
    <property type="entry name" value="Prephen_DH"/>
</dbReference>
<evidence type="ECO:0000313" key="5">
    <source>
        <dbReference type="Proteomes" id="UP001194273"/>
    </source>
</evidence>
<evidence type="ECO:0000256" key="1">
    <source>
        <dbReference type="ARBA" id="ARBA00007964"/>
    </source>
</evidence>
<keyword evidence="2" id="KW-0560">Oxidoreductase</keyword>
<comment type="caution">
    <text evidence="4">The sequence shown here is derived from an EMBL/GenBank/DDBJ whole genome shotgun (WGS) entry which is preliminary data.</text>
</comment>